<evidence type="ECO:0000256" key="1">
    <source>
        <dbReference type="SAM" id="MobiDB-lite"/>
    </source>
</evidence>
<protein>
    <submittedName>
        <fullName evidence="2">Uncharacterized protein</fullName>
    </submittedName>
</protein>
<accession>A0A9P7N279</accession>
<comment type="caution">
    <text evidence="2">The sequence shown here is derived from an EMBL/GenBank/DDBJ whole genome shotgun (WGS) entry which is preliminary data.</text>
</comment>
<keyword evidence="3" id="KW-1185">Reference proteome</keyword>
<reference evidence="2" key="1">
    <citation type="journal article" date="2020" name="bioRxiv">
        <title>Whole genome comparisons of ergot fungi reveals the divergence and evolution of species within the genus Claviceps are the result of varying mechanisms driving genome evolution and host range expansion.</title>
        <authorList>
            <person name="Wyka S.A."/>
            <person name="Mondo S.J."/>
            <person name="Liu M."/>
            <person name="Dettman J."/>
            <person name="Nalam V."/>
            <person name="Broders K.D."/>
        </authorList>
    </citation>
    <scope>NUCLEOTIDE SEQUENCE</scope>
    <source>
        <strain evidence="2">CCC 602</strain>
    </source>
</reference>
<feature type="non-terminal residue" evidence="2">
    <location>
        <position position="1"/>
    </location>
</feature>
<organism evidence="2 3">
    <name type="scientific">Claviceps pusilla</name>
    <dbReference type="NCBI Taxonomy" id="123648"/>
    <lineage>
        <taxon>Eukaryota</taxon>
        <taxon>Fungi</taxon>
        <taxon>Dikarya</taxon>
        <taxon>Ascomycota</taxon>
        <taxon>Pezizomycotina</taxon>
        <taxon>Sordariomycetes</taxon>
        <taxon>Hypocreomycetidae</taxon>
        <taxon>Hypocreales</taxon>
        <taxon>Clavicipitaceae</taxon>
        <taxon>Claviceps</taxon>
    </lineage>
</organism>
<evidence type="ECO:0000313" key="3">
    <source>
        <dbReference type="Proteomes" id="UP000748025"/>
    </source>
</evidence>
<proteinExistence type="predicted"/>
<feature type="region of interest" description="Disordered" evidence="1">
    <location>
        <begin position="42"/>
        <end position="68"/>
    </location>
</feature>
<gene>
    <name evidence="2" type="ORF">E4U43_005958</name>
</gene>
<dbReference type="AlphaFoldDB" id="A0A9P7N279"/>
<dbReference type="EMBL" id="SRPW01004008">
    <property type="protein sequence ID" value="KAG5985643.1"/>
    <property type="molecule type" value="Genomic_DNA"/>
</dbReference>
<evidence type="ECO:0000313" key="2">
    <source>
        <dbReference type="EMBL" id="KAG5985643.1"/>
    </source>
</evidence>
<sequence length="82" mass="8593">QTTPMVKHRLPVPTSALAHAVLDGRPPAMMTVPGERAAAADFFTQSTAQTPPSPPPRDPEPVSSPRGPFLVPVLVIVPVPVP</sequence>
<name>A0A9P7N279_9HYPO</name>
<dbReference type="Proteomes" id="UP000748025">
    <property type="component" value="Unassembled WGS sequence"/>
</dbReference>